<dbReference type="PANTHER" id="PTHR31591:SF1">
    <property type="entry name" value="UPF0613 PROTEIN PB24D3.06C"/>
    <property type="match status" value="1"/>
</dbReference>
<name>A0A0G0EPS5_UNCC3</name>
<dbReference type="InterPro" id="IPR029058">
    <property type="entry name" value="AB_hydrolase_fold"/>
</dbReference>
<dbReference type="AlphaFoldDB" id="A0A0G0EPS5"/>
<dbReference type="PANTHER" id="PTHR31591">
    <property type="entry name" value="UPF0613 PROTEIN PB24D3.06C"/>
    <property type="match status" value="1"/>
</dbReference>
<evidence type="ECO:0000313" key="2">
    <source>
        <dbReference type="Proteomes" id="UP000034581"/>
    </source>
</evidence>
<dbReference type="SUPFAM" id="SSF53474">
    <property type="entry name" value="alpha/beta-Hydrolases"/>
    <property type="match status" value="1"/>
</dbReference>
<dbReference type="Pfam" id="PF08538">
    <property type="entry name" value="DUF1749"/>
    <property type="match status" value="1"/>
</dbReference>
<accession>A0A0G0EPS5</accession>
<sequence>MQGKIVRHLTKDGIYLNGLFNEKKSEKAIFFNHGWAGDFYQSFFIDNLADIAEKLGYGFLSAQNRGTGDTYNFKTQDAKGLTIGAVYEKFEDCIVDFEAWLYFLYLKGYKEIVLIGHSFATQKIAYFMKIKQHPMVMKIVFISPFDIFDLFKALLKQGQDSIDINLKLAKKMIDQDQGDMLMPENSLWFPISNAAYYDHFGPDSKLHIFDFNFDQDFKPEVLNKITVPTLAIVGSKDSYVRDQPKFLESIKKAMPDCNVILIEGAAHSYQGYERKLQEIITQFVKS</sequence>
<gene>
    <name evidence="1" type="ORF">UR67_C0007G0022</name>
</gene>
<comment type="caution">
    <text evidence="1">The sequence shown here is derived from an EMBL/GenBank/DDBJ whole genome shotgun (WGS) entry which is preliminary data.</text>
</comment>
<proteinExistence type="predicted"/>
<evidence type="ECO:0008006" key="3">
    <source>
        <dbReference type="Google" id="ProtNLM"/>
    </source>
</evidence>
<dbReference type="STRING" id="1618350.UR67_C0007G0022"/>
<dbReference type="EMBL" id="LBQB01000007">
    <property type="protein sequence ID" value="KKP69317.1"/>
    <property type="molecule type" value="Genomic_DNA"/>
</dbReference>
<dbReference type="Proteomes" id="UP000034581">
    <property type="component" value="Unassembled WGS sequence"/>
</dbReference>
<protein>
    <recommendedName>
        <fullName evidence="3">Serine aminopeptidase S33 domain-containing protein</fullName>
    </recommendedName>
</protein>
<reference evidence="1 2" key="1">
    <citation type="journal article" date="2015" name="Nature">
        <title>rRNA introns, odd ribosomes, and small enigmatic genomes across a large radiation of phyla.</title>
        <authorList>
            <person name="Brown C.T."/>
            <person name="Hug L.A."/>
            <person name="Thomas B.C."/>
            <person name="Sharon I."/>
            <person name="Castelle C.J."/>
            <person name="Singh A."/>
            <person name="Wilkins M.J."/>
            <person name="Williams K.H."/>
            <person name="Banfield J.F."/>
        </authorList>
    </citation>
    <scope>NUCLEOTIDE SEQUENCE [LARGE SCALE GENOMIC DNA]</scope>
</reference>
<organism evidence="1 2">
    <name type="scientific">candidate division CPR3 bacterium GW2011_GWF2_35_18</name>
    <dbReference type="NCBI Taxonomy" id="1618350"/>
    <lineage>
        <taxon>Bacteria</taxon>
        <taxon>Bacteria division CPR3</taxon>
    </lineage>
</organism>
<dbReference type="Gene3D" id="3.40.50.1820">
    <property type="entry name" value="alpha/beta hydrolase"/>
    <property type="match status" value="1"/>
</dbReference>
<evidence type="ECO:0000313" key="1">
    <source>
        <dbReference type="EMBL" id="KKP69317.1"/>
    </source>
</evidence>
<dbReference type="InterPro" id="IPR013744">
    <property type="entry name" value="SidJ"/>
</dbReference>